<dbReference type="Proteomes" id="UP000031443">
    <property type="component" value="Unassembled WGS sequence"/>
</dbReference>
<feature type="region of interest" description="Disordered" evidence="1">
    <location>
        <begin position="1"/>
        <end position="36"/>
    </location>
</feature>
<evidence type="ECO:0000313" key="2">
    <source>
        <dbReference type="EMBL" id="EMP34186.1"/>
    </source>
</evidence>
<reference evidence="3" key="1">
    <citation type="journal article" date="2013" name="Nat. Genet.">
        <title>The draft genomes of soft-shell turtle and green sea turtle yield insights into the development and evolution of the turtle-specific body plan.</title>
        <authorList>
            <person name="Wang Z."/>
            <person name="Pascual-Anaya J."/>
            <person name="Zadissa A."/>
            <person name="Li W."/>
            <person name="Niimura Y."/>
            <person name="Huang Z."/>
            <person name="Li C."/>
            <person name="White S."/>
            <person name="Xiong Z."/>
            <person name="Fang D."/>
            <person name="Wang B."/>
            <person name="Ming Y."/>
            <person name="Chen Y."/>
            <person name="Zheng Y."/>
            <person name="Kuraku S."/>
            <person name="Pignatelli M."/>
            <person name="Herrero J."/>
            <person name="Beal K."/>
            <person name="Nozawa M."/>
            <person name="Li Q."/>
            <person name="Wang J."/>
            <person name="Zhang H."/>
            <person name="Yu L."/>
            <person name="Shigenobu S."/>
            <person name="Wang J."/>
            <person name="Liu J."/>
            <person name="Flicek P."/>
            <person name="Searle S."/>
            <person name="Wang J."/>
            <person name="Kuratani S."/>
            <person name="Yin Y."/>
            <person name="Aken B."/>
            <person name="Zhang G."/>
            <person name="Irie N."/>
        </authorList>
    </citation>
    <scope>NUCLEOTIDE SEQUENCE [LARGE SCALE GENOMIC DNA]</scope>
</reference>
<dbReference type="EMBL" id="KB533688">
    <property type="protein sequence ID" value="EMP34186.1"/>
    <property type="molecule type" value="Genomic_DNA"/>
</dbReference>
<accession>M7B890</accession>
<dbReference type="AlphaFoldDB" id="M7B890"/>
<evidence type="ECO:0000256" key="1">
    <source>
        <dbReference type="SAM" id="MobiDB-lite"/>
    </source>
</evidence>
<gene>
    <name evidence="2" type="ORF">UY3_08691</name>
</gene>
<evidence type="ECO:0000313" key="3">
    <source>
        <dbReference type="Proteomes" id="UP000031443"/>
    </source>
</evidence>
<protein>
    <submittedName>
        <fullName evidence="2">Uncharacterized protein</fullName>
    </submittedName>
</protein>
<organism evidence="2 3">
    <name type="scientific">Chelonia mydas</name>
    <name type="common">Green sea-turtle</name>
    <name type="synonym">Chelonia agassizi</name>
    <dbReference type="NCBI Taxonomy" id="8469"/>
    <lineage>
        <taxon>Eukaryota</taxon>
        <taxon>Metazoa</taxon>
        <taxon>Chordata</taxon>
        <taxon>Craniata</taxon>
        <taxon>Vertebrata</taxon>
        <taxon>Euteleostomi</taxon>
        <taxon>Archelosauria</taxon>
        <taxon>Testudinata</taxon>
        <taxon>Testudines</taxon>
        <taxon>Cryptodira</taxon>
        <taxon>Durocryptodira</taxon>
        <taxon>Americhelydia</taxon>
        <taxon>Chelonioidea</taxon>
        <taxon>Cheloniidae</taxon>
        <taxon>Chelonia</taxon>
    </lineage>
</organism>
<name>M7B890_CHEMY</name>
<keyword evidence="3" id="KW-1185">Reference proteome</keyword>
<sequence>MFLPKQGPCHKQTSITGLPCSRTDHIPETSPDYDISMSHTSLAIPARREAPAARGPCQVRPVSPSSTQRCSQTHSIQAAMWNLLSALTQRQALQKTHGQVERPWGSCCRQAPDWSAGTPSIVQDLWHCMEAGHVRRKPEAQSLDLDLTVPKIGRYLELGFYPGVSPQTYFGSVELYFRSVLCDIAHQWSQGRESSNGASVKNDSFVDCPDWLRTPFVQSAKRLN</sequence>
<proteinExistence type="predicted"/>